<evidence type="ECO:0000313" key="2">
    <source>
        <dbReference type="Proteomes" id="UP000320766"/>
    </source>
</evidence>
<organism evidence="1 2">
    <name type="scientific">Candidatus Methanolliviera hydrocarbonicum</name>
    <dbReference type="NCBI Taxonomy" id="2491085"/>
    <lineage>
        <taxon>Archaea</taxon>
        <taxon>Methanobacteriati</taxon>
        <taxon>Methanobacteriota</taxon>
        <taxon>Candidatus Methanoliparia</taxon>
        <taxon>Candidatus Methanoliparales</taxon>
        <taxon>Candidatus Methanollivieraceae</taxon>
        <taxon>Candidatus Methanolliviera</taxon>
    </lineage>
</organism>
<protein>
    <submittedName>
        <fullName evidence="1">ArsR family transcriptional regulator</fullName>
    </submittedName>
</protein>
<reference evidence="1 2" key="1">
    <citation type="journal article" date="2019" name="Nat. Microbiol.">
        <title>Wide diversity of methane and short-chain alkane metabolisms in uncultured archaea.</title>
        <authorList>
            <person name="Borrel G."/>
            <person name="Adam P.S."/>
            <person name="McKay L.J."/>
            <person name="Chen L.X."/>
            <person name="Sierra-Garcia I.N."/>
            <person name="Sieber C.M."/>
            <person name="Letourneur Q."/>
            <person name="Ghozlane A."/>
            <person name="Andersen G.L."/>
            <person name="Li W.J."/>
            <person name="Hallam S.J."/>
            <person name="Muyzer G."/>
            <person name="de Oliveira V.M."/>
            <person name="Inskeep W.P."/>
            <person name="Banfield J.F."/>
            <person name="Gribaldo S."/>
        </authorList>
    </citation>
    <scope>NUCLEOTIDE SEQUENCE [LARGE SCALE GENOMIC DNA]</scope>
    <source>
        <strain evidence="1">NM1b</strain>
    </source>
</reference>
<dbReference type="EMBL" id="RXIL01000126">
    <property type="protein sequence ID" value="RZN67829.1"/>
    <property type="molecule type" value="Genomic_DNA"/>
</dbReference>
<dbReference type="InterPro" id="IPR036390">
    <property type="entry name" value="WH_DNA-bd_sf"/>
</dbReference>
<dbReference type="AlphaFoldDB" id="A0A520KVI2"/>
<proteinExistence type="predicted"/>
<sequence>MDEEESLKRREEWLEKIKKEGKLKDSAKDHRIILTALQNPAKREMIKFIGIGNKKSLEEVKERFKPDLIQAELNLNILEKALFIEKVEEDGVVFYTITPFGEAYL</sequence>
<dbReference type="Proteomes" id="UP000320766">
    <property type="component" value="Unassembled WGS sequence"/>
</dbReference>
<comment type="caution">
    <text evidence="1">The sequence shown here is derived from an EMBL/GenBank/DDBJ whole genome shotgun (WGS) entry which is preliminary data.</text>
</comment>
<dbReference type="InterPro" id="IPR036388">
    <property type="entry name" value="WH-like_DNA-bd_sf"/>
</dbReference>
<dbReference type="SUPFAM" id="SSF46785">
    <property type="entry name" value="Winged helix' DNA-binding domain"/>
    <property type="match status" value="1"/>
</dbReference>
<name>A0A520KVI2_9EURY</name>
<gene>
    <name evidence="1" type="ORF">EF807_06950</name>
</gene>
<accession>A0A520KVI2</accession>
<dbReference type="Gene3D" id="1.10.10.10">
    <property type="entry name" value="Winged helix-like DNA-binding domain superfamily/Winged helix DNA-binding domain"/>
    <property type="match status" value="1"/>
</dbReference>
<evidence type="ECO:0000313" key="1">
    <source>
        <dbReference type="EMBL" id="RZN67829.1"/>
    </source>
</evidence>